<organism evidence="1 2">
    <name type="scientific">Mesorhizobium japonicum (strain LMG 29417 / CECT 9101 / MAFF 303099)</name>
    <name type="common">Mesorhizobium loti (strain MAFF 303099)</name>
    <dbReference type="NCBI Taxonomy" id="266835"/>
    <lineage>
        <taxon>Bacteria</taxon>
        <taxon>Pseudomonadati</taxon>
        <taxon>Pseudomonadota</taxon>
        <taxon>Alphaproteobacteria</taxon>
        <taxon>Hyphomicrobiales</taxon>
        <taxon>Phyllobacteriaceae</taxon>
        <taxon>Mesorhizobium</taxon>
    </lineage>
</organism>
<proteinExistence type="predicted"/>
<dbReference type="KEGG" id="mlo:mlr4684"/>
<protein>
    <submittedName>
        <fullName evidence="1">Mlr4684 protein</fullName>
    </submittedName>
</protein>
<dbReference type="PATRIC" id="fig|266835.9.peg.3701"/>
<dbReference type="AlphaFoldDB" id="Q98DI9"/>
<dbReference type="Proteomes" id="UP000000552">
    <property type="component" value="Chromosome"/>
</dbReference>
<gene>
    <name evidence="1" type="ordered locus">mlr4684</name>
</gene>
<dbReference type="eggNOG" id="ENOG5032YYS">
    <property type="taxonomic scope" value="Bacteria"/>
</dbReference>
<reference evidence="1 2" key="1">
    <citation type="journal article" date="2000" name="DNA Res.">
        <title>Complete genome structure of the nitrogen-fixing symbiotic bacterium Mesorhizobium loti.</title>
        <authorList>
            <person name="Kaneko T."/>
            <person name="Nakamura Y."/>
            <person name="Sato S."/>
            <person name="Asamizu E."/>
            <person name="Kato T."/>
            <person name="Sasamoto S."/>
            <person name="Watanabe A."/>
            <person name="Idesawa K."/>
            <person name="Ishikawa A."/>
            <person name="Kawashima K."/>
            <person name="Kimura T."/>
            <person name="Kishida Y."/>
            <person name="Kiyokawa C."/>
            <person name="Kohara M."/>
            <person name="Matsumoto M."/>
            <person name="Matsuno A."/>
            <person name="Mochizuki Y."/>
            <person name="Nakayama S."/>
            <person name="Nakazaki N."/>
            <person name="Shimpo S."/>
            <person name="Sugimoto M."/>
            <person name="Takeuchi C."/>
            <person name="Yamada M."/>
            <person name="Tabata S."/>
        </authorList>
    </citation>
    <scope>NUCLEOTIDE SEQUENCE [LARGE SCALE GENOMIC DNA]</scope>
    <source>
        <strain evidence="2">LMG 29417 / CECT 9101 / MAFF 303099</strain>
    </source>
</reference>
<evidence type="ECO:0000313" key="2">
    <source>
        <dbReference type="Proteomes" id="UP000000552"/>
    </source>
</evidence>
<sequence>MAFEGLKLVATAKQDASDPASKRRQRLVMQIDHQLYMAEPENLARKFRGRWWTIGIDGKPTLAIKYGKIPLELAKGKHAIACADIAGVTDALQKARVAAVDGTFDSQLASVSEQVRARFKKGR</sequence>
<evidence type="ECO:0000313" key="1">
    <source>
        <dbReference type="EMBL" id="BAB51282.1"/>
    </source>
</evidence>
<dbReference type="HOGENOM" id="CLU_145424_2_0_5"/>
<accession>Q98DI9</accession>
<name>Q98DI9_RHILO</name>
<dbReference type="EMBL" id="BA000012">
    <property type="protein sequence ID" value="BAB51282.1"/>
    <property type="molecule type" value="Genomic_DNA"/>
</dbReference>
<dbReference type="RefSeq" id="WP_010912624.1">
    <property type="nucleotide sequence ID" value="NC_002678.2"/>
</dbReference>